<accession>A0AAD9V7X3</accession>
<evidence type="ECO:0000259" key="10">
    <source>
        <dbReference type="PROSITE" id="PS50011"/>
    </source>
</evidence>
<keyword evidence="6 9" id="KW-0067">ATP-binding</keyword>
<dbReference type="PANTHER" id="PTHR24346:SF84">
    <property type="entry name" value="TESTIS SPECIFIC SERINE KINASE 5"/>
    <property type="match status" value="1"/>
</dbReference>
<evidence type="ECO:0000256" key="9">
    <source>
        <dbReference type="PROSITE-ProRule" id="PRU10141"/>
    </source>
</evidence>
<feature type="domain" description="Protein kinase" evidence="10">
    <location>
        <begin position="31"/>
        <end position="293"/>
    </location>
</feature>
<dbReference type="SMART" id="SM00220">
    <property type="entry name" value="S_TKc"/>
    <property type="match status" value="1"/>
</dbReference>
<evidence type="ECO:0000256" key="2">
    <source>
        <dbReference type="ARBA" id="ARBA00022527"/>
    </source>
</evidence>
<evidence type="ECO:0000256" key="4">
    <source>
        <dbReference type="ARBA" id="ARBA00022741"/>
    </source>
</evidence>
<dbReference type="InterPro" id="IPR011009">
    <property type="entry name" value="Kinase-like_dom_sf"/>
</dbReference>
<evidence type="ECO:0000256" key="7">
    <source>
        <dbReference type="ARBA" id="ARBA00047899"/>
    </source>
</evidence>
<dbReference type="InterPro" id="IPR008271">
    <property type="entry name" value="Ser/Thr_kinase_AS"/>
</dbReference>
<dbReference type="GO" id="GO:0050321">
    <property type="term" value="F:tau-protein kinase activity"/>
    <property type="evidence" value="ECO:0007669"/>
    <property type="project" value="TreeGrafter"/>
</dbReference>
<dbReference type="PROSITE" id="PS00107">
    <property type="entry name" value="PROTEIN_KINASE_ATP"/>
    <property type="match status" value="1"/>
</dbReference>
<protein>
    <recommendedName>
        <fullName evidence="1">non-specific serine/threonine protein kinase</fullName>
        <ecNumber evidence="1">2.7.11.1</ecNumber>
    </recommendedName>
</protein>
<dbReference type="AlphaFoldDB" id="A0AAD9V7X3"/>
<dbReference type="InterPro" id="IPR017441">
    <property type="entry name" value="Protein_kinase_ATP_BS"/>
</dbReference>
<dbReference type="SUPFAM" id="SSF56112">
    <property type="entry name" value="Protein kinase-like (PK-like)"/>
    <property type="match status" value="1"/>
</dbReference>
<dbReference type="FunFam" id="3.30.200.20:FF:000003">
    <property type="entry name" value="Non-specific serine/threonine protein kinase"/>
    <property type="match status" value="1"/>
</dbReference>
<dbReference type="GO" id="GO:0000226">
    <property type="term" value="P:microtubule cytoskeleton organization"/>
    <property type="evidence" value="ECO:0007669"/>
    <property type="project" value="TreeGrafter"/>
</dbReference>
<dbReference type="EC" id="2.7.11.1" evidence="1"/>
<keyword evidence="4 9" id="KW-0547">Nucleotide-binding</keyword>
<dbReference type="PANTHER" id="PTHR24346">
    <property type="entry name" value="MAP/MICROTUBULE AFFINITY-REGULATING KINASE"/>
    <property type="match status" value="1"/>
</dbReference>
<evidence type="ECO:0000256" key="5">
    <source>
        <dbReference type="ARBA" id="ARBA00022777"/>
    </source>
</evidence>
<reference evidence="11" key="2">
    <citation type="journal article" date="2023" name="Science">
        <title>Genomic signatures of disease resistance in endangered staghorn corals.</title>
        <authorList>
            <person name="Vollmer S.V."/>
            <person name="Selwyn J.D."/>
            <person name="Despard B.A."/>
            <person name="Roesel C.L."/>
        </authorList>
    </citation>
    <scope>NUCLEOTIDE SEQUENCE</scope>
    <source>
        <strain evidence="11">K2</strain>
    </source>
</reference>
<keyword evidence="2" id="KW-0723">Serine/threonine-protein kinase</keyword>
<evidence type="ECO:0000313" key="11">
    <source>
        <dbReference type="EMBL" id="KAK2564287.1"/>
    </source>
</evidence>
<dbReference type="Pfam" id="PF00069">
    <property type="entry name" value="Pkinase"/>
    <property type="match status" value="1"/>
</dbReference>
<sequence length="619" mass="70653">MLKSNISLVKKNDSWVPKREQQISAIEKHGYNLTKTLGEGAYAKVKLADSRKHNCCVAIKVINKRRAPKDFLRKFLPREVHLMHRLKHPNVIRLHEVVETSTKVYIVLQLASQGDLLEFINNHPMLTEDQVRILFCQLAAAMTYCHKEHVVHRDLKCENILLDGEGKLKVTDFGFAVSTLKNRFLETYCGSFAYCCPQILRGEPYDGKKADVWSMGVVLYAMTCARLPFNEEDMKALSTNEYQGKVKFSKRVSKDCRDLVRNMLNPDQRYRLSAEQAFRSPWCSKAVYDNPYLSYLEEYLKPVYMRKPRECAPPQTDKFEEESYPVKVKQVEPHLGHKAKLATCLANPSKDVQQMQAKSSHQSRRHTISGLTVQDSSYRTNLRDDLLRSLADQAVKSMHATEEDNKELPIESYGRQHSRRRSTIVTDILSTTTPTTGIANDDIDTKPSLVTDVIMKFDPKKRGSRALIFQPQLTMPGMTRSAPLIKPGYVHKQRVKIENLSLPERYPQMISLSGRRMPGGRDSRLKELNKLRFTSAARAAKMALKEAQICSQANRRTSVLTDDHYLTLQTRTIHNKSRMQGSIDKDASANTKFAILRKKFQVGLNQDTLATDISSQGTE</sequence>
<reference evidence="11" key="1">
    <citation type="journal article" date="2023" name="G3 (Bethesda)">
        <title>Whole genome assembly and annotation of the endangered Caribbean coral Acropora cervicornis.</title>
        <authorList>
            <person name="Selwyn J.D."/>
            <person name="Vollmer S.V."/>
        </authorList>
    </citation>
    <scope>NUCLEOTIDE SEQUENCE</scope>
    <source>
        <strain evidence="11">K2</strain>
    </source>
</reference>
<organism evidence="11 12">
    <name type="scientific">Acropora cervicornis</name>
    <name type="common">Staghorn coral</name>
    <dbReference type="NCBI Taxonomy" id="6130"/>
    <lineage>
        <taxon>Eukaryota</taxon>
        <taxon>Metazoa</taxon>
        <taxon>Cnidaria</taxon>
        <taxon>Anthozoa</taxon>
        <taxon>Hexacorallia</taxon>
        <taxon>Scleractinia</taxon>
        <taxon>Astrocoeniina</taxon>
        <taxon>Acroporidae</taxon>
        <taxon>Acropora</taxon>
    </lineage>
</organism>
<dbReference type="Proteomes" id="UP001249851">
    <property type="component" value="Unassembled WGS sequence"/>
</dbReference>
<dbReference type="GO" id="GO:0005737">
    <property type="term" value="C:cytoplasm"/>
    <property type="evidence" value="ECO:0007669"/>
    <property type="project" value="TreeGrafter"/>
</dbReference>
<keyword evidence="3" id="KW-0808">Transferase</keyword>
<evidence type="ECO:0000256" key="1">
    <source>
        <dbReference type="ARBA" id="ARBA00012513"/>
    </source>
</evidence>
<evidence type="ECO:0000256" key="3">
    <source>
        <dbReference type="ARBA" id="ARBA00022679"/>
    </source>
</evidence>
<keyword evidence="12" id="KW-1185">Reference proteome</keyword>
<evidence type="ECO:0000256" key="8">
    <source>
        <dbReference type="ARBA" id="ARBA00048679"/>
    </source>
</evidence>
<evidence type="ECO:0000256" key="6">
    <source>
        <dbReference type="ARBA" id="ARBA00022840"/>
    </source>
</evidence>
<dbReference type="InterPro" id="IPR000719">
    <property type="entry name" value="Prot_kinase_dom"/>
</dbReference>
<dbReference type="GO" id="GO:0005524">
    <property type="term" value="F:ATP binding"/>
    <property type="evidence" value="ECO:0007669"/>
    <property type="project" value="UniProtKB-UniRule"/>
</dbReference>
<name>A0AAD9V7X3_ACRCE</name>
<dbReference type="PROSITE" id="PS50011">
    <property type="entry name" value="PROTEIN_KINASE_DOM"/>
    <property type="match status" value="1"/>
</dbReference>
<comment type="catalytic activity">
    <reaction evidence="7">
        <text>L-threonyl-[protein] + ATP = O-phospho-L-threonyl-[protein] + ADP + H(+)</text>
        <dbReference type="Rhea" id="RHEA:46608"/>
        <dbReference type="Rhea" id="RHEA-COMP:11060"/>
        <dbReference type="Rhea" id="RHEA-COMP:11605"/>
        <dbReference type="ChEBI" id="CHEBI:15378"/>
        <dbReference type="ChEBI" id="CHEBI:30013"/>
        <dbReference type="ChEBI" id="CHEBI:30616"/>
        <dbReference type="ChEBI" id="CHEBI:61977"/>
        <dbReference type="ChEBI" id="CHEBI:456216"/>
        <dbReference type="EC" id="2.7.11.1"/>
    </reaction>
</comment>
<comment type="caution">
    <text evidence="11">The sequence shown here is derived from an EMBL/GenBank/DDBJ whole genome shotgun (WGS) entry which is preliminary data.</text>
</comment>
<proteinExistence type="predicted"/>
<gene>
    <name evidence="11" type="ORF">P5673_012542</name>
</gene>
<dbReference type="Gene3D" id="1.10.510.10">
    <property type="entry name" value="Transferase(Phosphotransferase) domain 1"/>
    <property type="match status" value="1"/>
</dbReference>
<dbReference type="PROSITE" id="PS00108">
    <property type="entry name" value="PROTEIN_KINASE_ST"/>
    <property type="match status" value="1"/>
</dbReference>
<keyword evidence="5 11" id="KW-0418">Kinase</keyword>
<dbReference type="GO" id="GO:0035556">
    <property type="term" value="P:intracellular signal transduction"/>
    <property type="evidence" value="ECO:0007669"/>
    <property type="project" value="TreeGrafter"/>
</dbReference>
<dbReference type="EMBL" id="JARQWQ010000023">
    <property type="protein sequence ID" value="KAK2564287.1"/>
    <property type="molecule type" value="Genomic_DNA"/>
</dbReference>
<evidence type="ECO:0000313" key="12">
    <source>
        <dbReference type="Proteomes" id="UP001249851"/>
    </source>
</evidence>
<comment type="catalytic activity">
    <reaction evidence="8">
        <text>L-seryl-[protein] + ATP = O-phospho-L-seryl-[protein] + ADP + H(+)</text>
        <dbReference type="Rhea" id="RHEA:17989"/>
        <dbReference type="Rhea" id="RHEA-COMP:9863"/>
        <dbReference type="Rhea" id="RHEA-COMP:11604"/>
        <dbReference type="ChEBI" id="CHEBI:15378"/>
        <dbReference type="ChEBI" id="CHEBI:29999"/>
        <dbReference type="ChEBI" id="CHEBI:30616"/>
        <dbReference type="ChEBI" id="CHEBI:83421"/>
        <dbReference type="ChEBI" id="CHEBI:456216"/>
        <dbReference type="EC" id="2.7.11.1"/>
    </reaction>
</comment>
<feature type="binding site" evidence="9">
    <location>
        <position position="60"/>
    </location>
    <ligand>
        <name>ATP</name>
        <dbReference type="ChEBI" id="CHEBI:30616"/>
    </ligand>
</feature>
<dbReference type="FunFam" id="1.10.510.10:FF:000658">
    <property type="entry name" value="Protein CBG12184"/>
    <property type="match status" value="1"/>
</dbReference>